<protein>
    <submittedName>
        <fullName evidence="1">Uncharacterized protein</fullName>
    </submittedName>
</protein>
<evidence type="ECO:0000313" key="2">
    <source>
        <dbReference type="Proteomes" id="UP000237105"/>
    </source>
</evidence>
<proteinExistence type="predicted"/>
<sequence>MVTTQCKTTILTNEVTILRLQSTNTVRSLDHRSHVANIAEAVYQESSRTYYNRDEFDGPSCRLGKELAKDGDTTINLADLQAR</sequence>
<dbReference type="AlphaFoldDB" id="A0A2P5DET5"/>
<name>A0A2P5DET5_PARAD</name>
<accession>A0A2P5DET5</accession>
<gene>
    <name evidence="1" type="ORF">PanWU01x14_069850</name>
</gene>
<comment type="caution">
    <text evidence="1">The sequence shown here is derived from an EMBL/GenBank/DDBJ whole genome shotgun (WGS) entry which is preliminary data.</text>
</comment>
<dbReference type="EMBL" id="JXTB01000042">
    <property type="protein sequence ID" value="PON71798.1"/>
    <property type="molecule type" value="Genomic_DNA"/>
</dbReference>
<keyword evidence="2" id="KW-1185">Reference proteome</keyword>
<evidence type="ECO:0000313" key="1">
    <source>
        <dbReference type="EMBL" id="PON71798.1"/>
    </source>
</evidence>
<organism evidence="1 2">
    <name type="scientific">Parasponia andersonii</name>
    <name type="common">Sponia andersonii</name>
    <dbReference type="NCBI Taxonomy" id="3476"/>
    <lineage>
        <taxon>Eukaryota</taxon>
        <taxon>Viridiplantae</taxon>
        <taxon>Streptophyta</taxon>
        <taxon>Embryophyta</taxon>
        <taxon>Tracheophyta</taxon>
        <taxon>Spermatophyta</taxon>
        <taxon>Magnoliopsida</taxon>
        <taxon>eudicotyledons</taxon>
        <taxon>Gunneridae</taxon>
        <taxon>Pentapetalae</taxon>
        <taxon>rosids</taxon>
        <taxon>fabids</taxon>
        <taxon>Rosales</taxon>
        <taxon>Cannabaceae</taxon>
        <taxon>Parasponia</taxon>
    </lineage>
</organism>
<dbReference type="Proteomes" id="UP000237105">
    <property type="component" value="Unassembled WGS sequence"/>
</dbReference>
<reference evidence="2" key="1">
    <citation type="submission" date="2016-06" db="EMBL/GenBank/DDBJ databases">
        <title>Parallel loss of symbiosis genes in relatives of nitrogen-fixing non-legume Parasponia.</title>
        <authorList>
            <person name="Van Velzen R."/>
            <person name="Holmer R."/>
            <person name="Bu F."/>
            <person name="Rutten L."/>
            <person name="Van Zeijl A."/>
            <person name="Liu W."/>
            <person name="Santuari L."/>
            <person name="Cao Q."/>
            <person name="Sharma T."/>
            <person name="Shen D."/>
            <person name="Roswanjaya Y."/>
            <person name="Wardhani T."/>
            <person name="Kalhor M.S."/>
            <person name="Jansen J."/>
            <person name="Van den Hoogen J."/>
            <person name="Gungor B."/>
            <person name="Hartog M."/>
            <person name="Hontelez J."/>
            <person name="Verver J."/>
            <person name="Yang W.-C."/>
            <person name="Schijlen E."/>
            <person name="Repin R."/>
            <person name="Schilthuizen M."/>
            <person name="Schranz E."/>
            <person name="Heidstra R."/>
            <person name="Miyata K."/>
            <person name="Fedorova E."/>
            <person name="Kohlen W."/>
            <person name="Bisseling T."/>
            <person name="Smit S."/>
            <person name="Geurts R."/>
        </authorList>
    </citation>
    <scope>NUCLEOTIDE SEQUENCE [LARGE SCALE GENOMIC DNA]</scope>
    <source>
        <strain evidence="2">cv. WU1-14</strain>
    </source>
</reference>